<feature type="compositionally biased region" description="Basic and acidic residues" evidence="7">
    <location>
        <begin position="143"/>
        <end position="161"/>
    </location>
</feature>
<evidence type="ECO:0000256" key="3">
    <source>
        <dbReference type="ARBA" id="ARBA00022692"/>
    </source>
</evidence>
<evidence type="ECO:0000256" key="4">
    <source>
        <dbReference type="ARBA" id="ARBA00022989"/>
    </source>
</evidence>
<evidence type="ECO:0000256" key="1">
    <source>
        <dbReference type="ARBA" id="ARBA00004141"/>
    </source>
</evidence>
<organism evidence="10">
    <name type="scientific">Menopon gallinae</name>
    <name type="common">poultry shaft louse</name>
    <dbReference type="NCBI Taxonomy" id="328185"/>
    <lineage>
        <taxon>Eukaryota</taxon>
        <taxon>Metazoa</taxon>
        <taxon>Ecdysozoa</taxon>
        <taxon>Arthropoda</taxon>
        <taxon>Hexapoda</taxon>
        <taxon>Insecta</taxon>
        <taxon>Pterygota</taxon>
        <taxon>Neoptera</taxon>
        <taxon>Paraneoptera</taxon>
        <taxon>Psocodea</taxon>
        <taxon>Troctomorpha</taxon>
        <taxon>Phthiraptera</taxon>
        <taxon>Amblycera</taxon>
        <taxon>Menoponidae</taxon>
        <taxon>Menopon</taxon>
    </lineage>
</organism>
<evidence type="ECO:0000256" key="2">
    <source>
        <dbReference type="ARBA" id="ARBA00022448"/>
    </source>
</evidence>
<dbReference type="InterPro" id="IPR003689">
    <property type="entry name" value="ZIP"/>
</dbReference>
<dbReference type="EMBL" id="JARGDH010000003">
    <property type="protein sequence ID" value="KAL0273665.1"/>
    <property type="molecule type" value="Genomic_DNA"/>
</dbReference>
<evidence type="ECO:0000256" key="5">
    <source>
        <dbReference type="ARBA" id="ARBA00023136"/>
    </source>
</evidence>
<feature type="transmembrane region" description="Helical" evidence="8">
    <location>
        <begin position="163"/>
        <end position="181"/>
    </location>
</feature>
<comment type="caution">
    <text evidence="10">The sequence shown here is derived from an EMBL/GenBank/DDBJ whole genome shotgun (WGS) entry which is preliminary data.</text>
</comment>
<dbReference type="PANTHER" id="PTHR16950">
    <property type="entry name" value="ZINC TRANSPORTER SLC39A7 HISTIDINE-RICH MEMBRANE PROTEIN KE4"/>
    <property type="match status" value="1"/>
</dbReference>
<feature type="transmembrane region" description="Helical" evidence="8">
    <location>
        <begin position="331"/>
        <end position="353"/>
    </location>
</feature>
<dbReference type="AlphaFoldDB" id="A0AAW2HUG3"/>
<feature type="transmembrane region" description="Helical" evidence="8">
    <location>
        <begin position="300"/>
        <end position="319"/>
    </location>
</feature>
<dbReference type="GO" id="GO:0016020">
    <property type="term" value="C:membrane"/>
    <property type="evidence" value="ECO:0007669"/>
    <property type="project" value="UniProtKB-SubCell"/>
</dbReference>
<sequence length="382" mass="42362">MNEIKSSIRGLLRKLAFFSFWVLILLNLPHLCYANNEHHHHHHHHHHDHHSHEEAPSYKYSKHANEPYKERVHHHDDEDWSVWTQALGSTLLISAAPFFILFFVPLDKSKEKEPLLKILLSFASGGLLGDSFLHLIPHALSPHSHDEESTDHHHEHEHDHDHSHGHVGFFVLLGIVIFLVVEKSVRLVNTGHGHSHKSESKSSKKVSHEKGDFANKQDNSPKKETAKKQKQKGVISVSGYLNLAADFTHNLTDGLAIGASYLAGKNIGVITTITILLHEVPHEIGDFAILIQSGCSRRKAMALQLVTAVGAVMGTLISLMAEGAGSIASSWILPFTAGGFIYISTVSIIPELLEDSNFVQSLKEIFAMLAGVLLMVFIAGLE</sequence>
<proteinExistence type="inferred from homology"/>
<feature type="transmembrane region" description="Helical" evidence="8">
    <location>
        <begin position="118"/>
        <end position="136"/>
    </location>
</feature>
<dbReference type="GO" id="GO:0006882">
    <property type="term" value="P:intracellular zinc ion homeostasis"/>
    <property type="evidence" value="ECO:0007669"/>
    <property type="project" value="TreeGrafter"/>
</dbReference>
<protein>
    <submittedName>
        <fullName evidence="10">Uncharacterized protein</fullName>
    </submittedName>
</protein>
<evidence type="ECO:0000256" key="9">
    <source>
        <dbReference type="SAM" id="SignalP"/>
    </source>
</evidence>
<feature type="region of interest" description="Disordered" evidence="7">
    <location>
        <begin position="142"/>
        <end position="161"/>
    </location>
</feature>
<keyword evidence="3 8" id="KW-0812">Transmembrane</keyword>
<keyword evidence="5 8" id="KW-0472">Membrane</keyword>
<evidence type="ECO:0000256" key="6">
    <source>
        <dbReference type="ARBA" id="ARBA00038485"/>
    </source>
</evidence>
<comment type="subcellular location">
    <subcellularLocation>
        <location evidence="1">Membrane</location>
        <topology evidence="1">Multi-pass membrane protein</topology>
    </subcellularLocation>
</comment>
<evidence type="ECO:0000256" key="8">
    <source>
        <dbReference type="SAM" id="Phobius"/>
    </source>
</evidence>
<feature type="chain" id="PRO_5043329697" evidence="9">
    <location>
        <begin position="35"/>
        <end position="382"/>
    </location>
</feature>
<feature type="region of interest" description="Disordered" evidence="7">
    <location>
        <begin position="190"/>
        <end position="230"/>
    </location>
</feature>
<dbReference type="GO" id="GO:0005385">
    <property type="term" value="F:zinc ion transmembrane transporter activity"/>
    <property type="evidence" value="ECO:0007669"/>
    <property type="project" value="TreeGrafter"/>
</dbReference>
<evidence type="ECO:0000313" key="10">
    <source>
        <dbReference type="EMBL" id="KAL0273665.1"/>
    </source>
</evidence>
<accession>A0AAW2HUG3</accession>
<dbReference type="Pfam" id="PF02535">
    <property type="entry name" value="Zip"/>
    <property type="match status" value="1"/>
</dbReference>
<reference evidence="10" key="1">
    <citation type="journal article" date="2024" name="Gigascience">
        <title>Chromosome-level genome of the poultry shaft louse Menopon gallinae provides insight into the host-switching and adaptive evolution of parasitic lice.</title>
        <authorList>
            <person name="Xu Y."/>
            <person name="Ma L."/>
            <person name="Liu S."/>
            <person name="Liang Y."/>
            <person name="Liu Q."/>
            <person name="He Z."/>
            <person name="Tian L."/>
            <person name="Duan Y."/>
            <person name="Cai W."/>
            <person name="Li H."/>
            <person name="Song F."/>
        </authorList>
    </citation>
    <scope>NUCLEOTIDE SEQUENCE</scope>
    <source>
        <strain evidence="10">Cailab_2023a</strain>
    </source>
</reference>
<feature type="transmembrane region" description="Helical" evidence="8">
    <location>
        <begin position="86"/>
        <end position="106"/>
    </location>
</feature>
<feature type="compositionally biased region" description="Basic and acidic residues" evidence="7">
    <location>
        <begin position="196"/>
        <end position="227"/>
    </location>
</feature>
<keyword evidence="4 8" id="KW-1133">Transmembrane helix</keyword>
<comment type="similarity">
    <text evidence="6">Belongs to the ZIP transporter (TC 2.A.5) family. KE4/Catsup subfamily.</text>
</comment>
<evidence type="ECO:0000256" key="7">
    <source>
        <dbReference type="SAM" id="MobiDB-lite"/>
    </source>
</evidence>
<keyword evidence="2" id="KW-0813">Transport</keyword>
<feature type="signal peptide" evidence="9">
    <location>
        <begin position="1"/>
        <end position="34"/>
    </location>
</feature>
<keyword evidence="9" id="KW-0732">Signal</keyword>
<feature type="transmembrane region" description="Helical" evidence="8">
    <location>
        <begin position="365"/>
        <end position="381"/>
    </location>
</feature>
<name>A0AAW2HUG3_9NEOP</name>
<gene>
    <name evidence="10" type="ORF">PYX00_006290</name>
</gene>
<dbReference type="PANTHER" id="PTHR16950:SF25">
    <property type="entry name" value="ZINC TRANSPORTER SLC39A7"/>
    <property type="match status" value="1"/>
</dbReference>